<evidence type="ECO:0008006" key="3">
    <source>
        <dbReference type="Google" id="ProtNLM"/>
    </source>
</evidence>
<sequence length="591" mass="67034">MFQKKPVFLFIFVINLFPVFAQDPGRVRVPYLQGTNRTEISRYQWGASAPTRFEDISGITIPQIGELRLKFPSNTPSFYSGPDGGEVYLWKKDNYRWKRTDGSVLTEWENGTWKLEMQDGSQFTSFGAAGSCSGCLPKIQLDWKDGSRLIRDWVPHRKEFAWVFQKSNVSPALNWQLIDPSKAKPGRFLVSKYSFYHSSDWDLYLQALKENFPSNEFFAFAKKEFDMENVGQVPVLLFDKNGEMSAYQGKDLPGGSEEGGFGGQNSITMCCGEKQAKPTGNSVLDEDAKKRAFLGTFYHEAVHNLEQMTCLSYKAGLANLPKENLPDPWFDEGIANYIAAQFSISKKYYIYEELDKRIQAGKIPTGYAALLKQGYQDLLPYSLGAYMVEYMHKNYGSKTVVKYNKDTCLGTDSALALEKATGVSADQFISLTVADFQSKKSVLLSDSKKKILKGSTVMMPVNASIYQSFLEKGFPLPTSPFDIQNYEDIPSVRETFLASVEPFLKKIEGDFDGPGESTFFLWKSGIYKWQGKTWEATYFPGNQTIFKKDGWTIIEWDDGKRRMVSSDGTSVMFWTKDQKGYFDSSGKQIKR</sequence>
<name>A0ABM7UKT4_9LEPT</name>
<dbReference type="Proteomes" id="UP000245263">
    <property type="component" value="Chromosome 1"/>
</dbReference>
<gene>
    <name evidence="1" type="ORF">LPTSP3_g24220</name>
</gene>
<reference evidence="1 2" key="1">
    <citation type="submission" date="2021-08" db="EMBL/GenBank/DDBJ databases">
        <title>Complete genome sequence of Leptospira kobayashii strain E30.</title>
        <authorList>
            <person name="Nakao R."/>
            <person name="Nakamura S."/>
            <person name="Masuzawa T."/>
            <person name="Koizumi N."/>
        </authorList>
    </citation>
    <scope>NUCLEOTIDE SEQUENCE [LARGE SCALE GENOMIC DNA]</scope>
    <source>
        <strain evidence="1 2">E30</strain>
    </source>
</reference>
<evidence type="ECO:0000313" key="2">
    <source>
        <dbReference type="Proteomes" id="UP000245263"/>
    </source>
</evidence>
<organism evidence="1 2">
    <name type="scientific">Leptospira kobayashii</name>
    <dbReference type="NCBI Taxonomy" id="1917830"/>
    <lineage>
        <taxon>Bacteria</taxon>
        <taxon>Pseudomonadati</taxon>
        <taxon>Spirochaetota</taxon>
        <taxon>Spirochaetia</taxon>
        <taxon>Leptospirales</taxon>
        <taxon>Leptospiraceae</taxon>
        <taxon>Leptospira</taxon>
    </lineage>
</organism>
<protein>
    <recommendedName>
        <fullName evidence="3">Peptidase MA family protein</fullName>
    </recommendedName>
</protein>
<evidence type="ECO:0000313" key="1">
    <source>
        <dbReference type="EMBL" id="BDA79492.1"/>
    </source>
</evidence>
<dbReference type="RefSeq" id="WP_109019109.1">
    <property type="nucleotide sequence ID" value="NZ_AP025028.1"/>
</dbReference>
<proteinExistence type="predicted"/>
<keyword evidence="2" id="KW-1185">Reference proteome</keyword>
<dbReference type="EMBL" id="AP025028">
    <property type="protein sequence ID" value="BDA79492.1"/>
    <property type="molecule type" value="Genomic_DNA"/>
</dbReference>
<accession>A0ABM7UKT4</accession>